<dbReference type="EMBL" id="JAWJWF010000046">
    <property type="protein sequence ID" value="KAK6624646.1"/>
    <property type="molecule type" value="Genomic_DNA"/>
</dbReference>
<sequence length="382" mass="42417">MAHKVVTLLLYSIYLVQGNLARNEQNSEYSSGEVEEAGDGAQLEKTSSTYKATDMTLPETLRNVVSGGKEVNKNPINHYLSADIINEPQSLPEKEGRKIHEKAFEIANENDVSKVEETTGSKEVPDKSARKRRKMVESKFSKYLRTHSAMTSGTVIFVLCMLYLAQGARIQEKGKFVSTENSPRETEPSQDIQSTEASDAVQIVTNENEDDVNLSEDGVERSVANDMLSAHTAMSSDALFPPGVQYKVPFKEIIQVRSRNSKDALKESGTKKVKEGQIQEKLQNCFWGRPPVEYPDYEDPNANGNGRANVPPPLRKIMGSFRSFLKDRSSNMKQSVRNLKEIASRTLVEVKKNGGMLKDLLSYVGKNPKAFPPGPTPSPKAE</sequence>
<evidence type="ECO:0000313" key="4">
    <source>
        <dbReference type="Proteomes" id="UP001359485"/>
    </source>
</evidence>
<proteinExistence type="predicted"/>
<reference evidence="3 4" key="1">
    <citation type="submission" date="2023-09" db="EMBL/GenBank/DDBJ databases">
        <title>Genomes of two closely related lineages of the louse Polyplax serrata with different host specificities.</title>
        <authorList>
            <person name="Martinu J."/>
            <person name="Tarabai H."/>
            <person name="Stefka J."/>
            <person name="Hypsa V."/>
        </authorList>
    </citation>
    <scope>NUCLEOTIDE SEQUENCE [LARGE SCALE GENOMIC DNA]</scope>
    <source>
        <strain evidence="3">98ZLc_SE</strain>
    </source>
</reference>
<protein>
    <submittedName>
        <fullName evidence="3">Uncharacterized protein</fullName>
    </submittedName>
</protein>
<comment type="caution">
    <text evidence="3">The sequence shown here is derived from an EMBL/GenBank/DDBJ whole genome shotgun (WGS) entry which is preliminary data.</text>
</comment>
<evidence type="ECO:0000256" key="1">
    <source>
        <dbReference type="SAM" id="MobiDB-lite"/>
    </source>
</evidence>
<dbReference type="Proteomes" id="UP001359485">
    <property type="component" value="Unassembled WGS sequence"/>
</dbReference>
<evidence type="ECO:0000313" key="3">
    <source>
        <dbReference type="EMBL" id="KAK6624646.1"/>
    </source>
</evidence>
<feature type="region of interest" description="Disordered" evidence="1">
    <location>
        <begin position="175"/>
        <end position="197"/>
    </location>
</feature>
<feature type="chain" id="PRO_5045830035" evidence="2">
    <location>
        <begin position="22"/>
        <end position="382"/>
    </location>
</feature>
<keyword evidence="2" id="KW-0732">Signal</keyword>
<organism evidence="3 4">
    <name type="scientific">Polyplax serrata</name>
    <name type="common">Common mouse louse</name>
    <dbReference type="NCBI Taxonomy" id="468196"/>
    <lineage>
        <taxon>Eukaryota</taxon>
        <taxon>Metazoa</taxon>
        <taxon>Ecdysozoa</taxon>
        <taxon>Arthropoda</taxon>
        <taxon>Hexapoda</taxon>
        <taxon>Insecta</taxon>
        <taxon>Pterygota</taxon>
        <taxon>Neoptera</taxon>
        <taxon>Paraneoptera</taxon>
        <taxon>Psocodea</taxon>
        <taxon>Troctomorpha</taxon>
        <taxon>Phthiraptera</taxon>
        <taxon>Anoplura</taxon>
        <taxon>Polyplacidae</taxon>
        <taxon>Polyplax</taxon>
    </lineage>
</organism>
<keyword evidence="4" id="KW-1185">Reference proteome</keyword>
<name>A0ABR1AQB5_POLSC</name>
<feature type="signal peptide" evidence="2">
    <location>
        <begin position="1"/>
        <end position="21"/>
    </location>
</feature>
<accession>A0ABR1AQB5</accession>
<gene>
    <name evidence="3" type="ORF">RUM44_011505</name>
</gene>
<evidence type="ECO:0000256" key="2">
    <source>
        <dbReference type="SAM" id="SignalP"/>
    </source>
</evidence>